<gene>
    <name evidence="5" type="ORF">C6T65_22415</name>
</gene>
<dbReference type="Gene3D" id="1.10.1200.10">
    <property type="entry name" value="ACP-like"/>
    <property type="match status" value="1"/>
</dbReference>
<dbReference type="PANTHER" id="PTHR45527:SF1">
    <property type="entry name" value="FATTY ACID SYNTHASE"/>
    <property type="match status" value="1"/>
</dbReference>
<dbReference type="PROSITE" id="PS50075">
    <property type="entry name" value="CARRIER"/>
    <property type="match status" value="1"/>
</dbReference>
<dbReference type="Gene3D" id="3.30.300.30">
    <property type="match status" value="1"/>
</dbReference>
<comment type="caution">
    <text evidence="5">The sequence shown here is derived from an EMBL/GenBank/DDBJ whole genome shotgun (WGS) entry which is preliminary data.</text>
</comment>
<dbReference type="AlphaFoldDB" id="A0AA45BAL3"/>
<dbReference type="InterPro" id="IPR045851">
    <property type="entry name" value="AMP-bd_C_sf"/>
</dbReference>
<accession>A0AA45BAL3</accession>
<sequence>MFDVSIEEIFTTLSAGACLLLLDRAAWPTLGAFSGLVDAQRATVLNLPASFWREWVRAIRLGEAALPAQLRLVVTGSETVPLAAVQAWRAVTGGRVALMNAYGLTESVITSVVHDVPADARKDERDVPIGVPLPGTTAYVFDAHLQPVPPLCRGELYLGGSALASGYPGRPGQTAAAFLPDQFAGQPGARMYRTGDLVRRDAAGALVYLGRSDRQIKVRGVRVDLAEVEALLLEQDGVREAAVRLSSGHDALAPRLEAFIVVGPGASGAPDTSREAARERLRALRRVAPAHLVPHALAIVPSLPKTSGDKIDRQRVSTAVLPDEPAGGDDAPPLRALLTVLRLEWIGRDDNYFGLGGDSILVLRAVAQLNRAGWTVDPQDFFASPTLADLADCLRPLAVRPEADDVSGFPLTPYQRRVLRRPHAHHWNRSLLVRAAQPLDSDALLAAFRSLLDAHPGLRCVFDHDALPGRVAPADADAAQRCFSSHDLGSADEAARLIVAHSTTLQQGFDLAHGPLVRIAHYRCGAAGDRLLLVVHGLVADSHGWAVLLDDLANAYAAHANGRTPALAAPTLAYPAYLRALAARIAAARQVGETAAYFAPMAANVALPRDRHAERGENAEASQQVVRDRLTGETAQRLLAVVPRRLRVKAATVAIASAARALTDWAGGAVVADLGRHGRDWLDDGPAVERTVGCFVCDVPLLLPQHAGVPSVAALREWEATLAALPAAALGGADEAPPAGVDPDAWRRCVQPQVSVDFVSAAAARPSTWFSAATEAVGADRAATDERSHLLNLVCVAGDGELVFECRYSDAVHTRATAEHLLRRWREHMEAALALVADAAVPVVEHDPS</sequence>
<name>A0AA45BAL3_BURVI</name>
<dbReference type="Gene3D" id="3.40.50.12780">
    <property type="entry name" value="N-terminal domain of ligase-like"/>
    <property type="match status" value="1"/>
</dbReference>
<dbReference type="GO" id="GO:0044550">
    <property type="term" value="P:secondary metabolite biosynthetic process"/>
    <property type="evidence" value="ECO:0007669"/>
    <property type="project" value="TreeGrafter"/>
</dbReference>
<dbReference type="GO" id="GO:0043041">
    <property type="term" value="P:amino acid activation for nonribosomal peptide biosynthetic process"/>
    <property type="evidence" value="ECO:0007669"/>
    <property type="project" value="TreeGrafter"/>
</dbReference>
<dbReference type="InterPro" id="IPR000873">
    <property type="entry name" value="AMP-dep_synth/lig_dom"/>
</dbReference>
<dbReference type="PROSITE" id="PS00012">
    <property type="entry name" value="PHOSPHOPANTETHEINE"/>
    <property type="match status" value="1"/>
</dbReference>
<dbReference type="Gene3D" id="3.30.559.30">
    <property type="entry name" value="Nonribosomal peptide synthetase, condensation domain"/>
    <property type="match status" value="1"/>
</dbReference>
<reference evidence="5 6" key="1">
    <citation type="submission" date="2018-03" db="EMBL/GenBank/DDBJ databases">
        <authorList>
            <person name="Nguyen K."/>
            <person name="Fouts D."/>
            <person name="Sutton G."/>
        </authorList>
    </citation>
    <scope>NUCLEOTIDE SEQUENCE [LARGE SCALE GENOMIC DNA]</scope>
    <source>
        <strain evidence="5 6">AU3578</strain>
    </source>
</reference>
<protein>
    <recommendedName>
        <fullName evidence="4">Carrier domain-containing protein</fullName>
    </recommendedName>
</protein>
<dbReference type="InterPro" id="IPR006162">
    <property type="entry name" value="Ppantetheine_attach_site"/>
</dbReference>
<dbReference type="InterPro" id="IPR023213">
    <property type="entry name" value="CAT-like_dom_sf"/>
</dbReference>
<evidence type="ECO:0000313" key="5">
    <source>
        <dbReference type="EMBL" id="PRH40154.1"/>
    </source>
</evidence>
<dbReference type="SUPFAM" id="SSF52777">
    <property type="entry name" value="CoA-dependent acyltransferases"/>
    <property type="match status" value="2"/>
</dbReference>
<keyword evidence="2" id="KW-0596">Phosphopantetheine</keyword>
<comment type="cofactor">
    <cofactor evidence="1">
        <name>pantetheine 4'-phosphate</name>
        <dbReference type="ChEBI" id="CHEBI:47942"/>
    </cofactor>
</comment>
<proteinExistence type="predicted"/>
<feature type="domain" description="Carrier" evidence="4">
    <location>
        <begin position="324"/>
        <end position="398"/>
    </location>
</feature>
<evidence type="ECO:0000256" key="3">
    <source>
        <dbReference type="ARBA" id="ARBA00022553"/>
    </source>
</evidence>
<dbReference type="PANTHER" id="PTHR45527">
    <property type="entry name" value="NONRIBOSOMAL PEPTIDE SYNTHETASE"/>
    <property type="match status" value="1"/>
</dbReference>
<dbReference type="GO" id="GO:0005737">
    <property type="term" value="C:cytoplasm"/>
    <property type="evidence" value="ECO:0007669"/>
    <property type="project" value="TreeGrafter"/>
</dbReference>
<dbReference type="Pfam" id="PF00550">
    <property type="entry name" value="PP-binding"/>
    <property type="match status" value="1"/>
</dbReference>
<dbReference type="Pfam" id="PF00501">
    <property type="entry name" value="AMP-binding"/>
    <property type="match status" value="1"/>
</dbReference>
<dbReference type="InterPro" id="IPR042099">
    <property type="entry name" value="ANL_N_sf"/>
</dbReference>
<dbReference type="Proteomes" id="UP000237632">
    <property type="component" value="Unassembled WGS sequence"/>
</dbReference>
<evidence type="ECO:0000256" key="1">
    <source>
        <dbReference type="ARBA" id="ARBA00001957"/>
    </source>
</evidence>
<evidence type="ECO:0000259" key="4">
    <source>
        <dbReference type="PROSITE" id="PS50075"/>
    </source>
</evidence>
<organism evidence="5 6">
    <name type="scientific">Burkholderia vietnamiensis</name>
    <dbReference type="NCBI Taxonomy" id="60552"/>
    <lineage>
        <taxon>Bacteria</taxon>
        <taxon>Pseudomonadati</taxon>
        <taxon>Pseudomonadota</taxon>
        <taxon>Betaproteobacteria</taxon>
        <taxon>Burkholderiales</taxon>
        <taxon>Burkholderiaceae</taxon>
        <taxon>Burkholderia</taxon>
        <taxon>Burkholderia cepacia complex</taxon>
    </lineage>
</organism>
<dbReference type="InterPro" id="IPR009081">
    <property type="entry name" value="PP-bd_ACP"/>
</dbReference>
<evidence type="ECO:0000313" key="6">
    <source>
        <dbReference type="Proteomes" id="UP000237632"/>
    </source>
</evidence>
<dbReference type="SUPFAM" id="SSF47336">
    <property type="entry name" value="ACP-like"/>
    <property type="match status" value="1"/>
</dbReference>
<dbReference type="Gene3D" id="3.30.559.10">
    <property type="entry name" value="Chloramphenicol acetyltransferase-like domain"/>
    <property type="match status" value="1"/>
</dbReference>
<dbReference type="SUPFAM" id="SSF56801">
    <property type="entry name" value="Acetyl-CoA synthetase-like"/>
    <property type="match status" value="1"/>
</dbReference>
<dbReference type="GO" id="GO:0003824">
    <property type="term" value="F:catalytic activity"/>
    <property type="evidence" value="ECO:0007669"/>
    <property type="project" value="InterPro"/>
</dbReference>
<dbReference type="InterPro" id="IPR036736">
    <property type="entry name" value="ACP-like_sf"/>
</dbReference>
<evidence type="ECO:0000256" key="2">
    <source>
        <dbReference type="ARBA" id="ARBA00022450"/>
    </source>
</evidence>
<dbReference type="EMBL" id="PVHK01000166">
    <property type="protein sequence ID" value="PRH40154.1"/>
    <property type="molecule type" value="Genomic_DNA"/>
</dbReference>
<dbReference type="GO" id="GO:0031177">
    <property type="term" value="F:phosphopantetheine binding"/>
    <property type="evidence" value="ECO:0007669"/>
    <property type="project" value="TreeGrafter"/>
</dbReference>
<dbReference type="InterPro" id="IPR001242">
    <property type="entry name" value="Condensation_dom"/>
</dbReference>
<keyword evidence="3" id="KW-0597">Phosphoprotein</keyword>
<dbReference type="Pfam" id="PF00668">
    <property type="entry name" value="Condensation"/>
    <property type="match status" value="1"/>
</dbReference>